<dbReference type="OrthoDB" id="432260at2759"/>
<reference evidence="3" key="1">
    <citation type="submission" date="2021-02" db="EMBL/GenBank/DDBJ databases">
        <authorList>
            <person name="Dougan E. K."/>
            <person name="Rhodes N."/>
            <person name="Thang M."/>
            <person name="Chan C."/>
        </authorList>
    </citation>
    <scope>NUCLEOTIDE SEQUENCE</scope>
</reference>
<sequence>MEEKVKKEGIEADEAMKAQWPLGEREFFCERRNDDLSPLLGKLRDVESLSYSIRKNADSKEELEARISKADSKLQTVGGDLQEREALSNIQANKAQIWTLVNLDTAAEVRSQEGAILAFATKVGLYSFISSTVPEERANFETAQKDLMETMVSLERAVDALEREVNFKVESFELWVLLTAHSSLGVHFRLVNVATKYDFEEESDFTTLRADADGLTAFIQSGGGDEVDELQPAYESKSGSIVEMLEDMQDKAKSELNGLRQREESAKHSFAMMRQSLEDQVSFAQEEVGKLKASQAQLRTSKTTAQKDLEEAESDLQADKKELDDVKMECRRKAEDYKMEKKGLAEELEALGKAKEALAEKTGLEATSFFQVASSSRSGSFGGDGVLAVLREVTRRTNSSSLALLSRRVRTVMRSDLTSSADAFGKIKTMIADMIDSMEKKLREEAGKKAYCDAEMKKAASKQEGKQSELEDLQTKIDAATSKSAALKEEVADLQKALVTIGEFQVNTTAMRQKEKAQFKKAFPEVQEGLDGVKTALKVLREYYKGTQAATERGGAATGVMGMLEVVESDFAKNLAEMRVAEATAQEDFKKDMQDLELEKARKEQDVKYKAQDPKHGVDGI</sequence>
<feature type="region of interest" description="Disordered" evidence="2">
    <location>
        <begin position="294"/>
        <end position="315"/>
    </location>
</feature>
<dbReference type="Proteomes" id="UP000601435">
    <property type="component" value="Unassembled WGS sequence"/>
</dbReference>
<evidence type="ECO:0000256" key="2">
    <source>
        <dbReference type="SAM" id="MobiDB-lite"/>
    </source>
</evidence>
<protein>
    <submittedName>
        <fullName evidence="3">Uncharacterized protein</fullName>
    </submittedName>
</protein>
<dbReference type="AlphaFoldDB" id="A0A812KK92"/>
<name>A0A812KK92_9DINO</name>
<evidence type="ECO:0000313" key="4">
    <source>
        <dbReference type="Proteomes" id="UP000601435"/>
    </source>
</evidence>
<accession>A0A812KK92</accession>
<dbReference type="EMBL" id="CAJNJA010007498">
    <property type="protein sequence ID" value="CAE7225501.1"/>
    <property type="molecule type" value="Genomic_DNA"/>
</dbReference>
<keyword evidence="4" id="KW-1185">Reference proteome</keyword>
<evidence type="ECO:0000313" key="3">
    <source>
        <dbReference type="EMBL" id="CAE7225501.1"/>
    </source>
</evidence>
<feature type="coiled-coil region" evidence="1">
    <location>
        <begin position="456"/>
        <end position="497"/>
    </location>
</feature>
<feature type="region of interest" description="Disordered" evidence="2">
    <location>
        <begin position="601"/>
        <end position="621"/>
    </location>
</feature>
<keyword evidence="1" id="KW-0175">Coiled coil</keyword>
<dbReference type="Gene3D" id="1.10.287.1490">
    <property type="match status" value="1"/>
</dbReference>
<gene>
    <name evidence="3" type="ORF">SNEC2469_LOCUS3152</name>
</gene>
<feature type="coiled-coil region" evidence="1">
    <location>
        <begin position="144"/>
        <end position="171"/>
    </location>
</feature>
<organism evidence="3 4">
    <name type="scientific">Symbiodinium necroappetens</name>
    <dbReference type="NCBI Taxonomy" id="1628268"/>
    <lineage>
        <taxon>Eukaryota</taxon>
        <taxon>Sar</taxon>
        <taxon>Alveolata</taxon>
        <taxon>Dinophyceae</taxon>
        <taxon>Suessiales</taxon>
        <taxon>Symbiodiniaceae</taxon>
        <taxon>Symbiodinium</taxon>
    </lineage>
</organism>
<evidence type="ECO:0000256" key="1">
    <source>
        <dbReference type="SAM" id="Coils"/>
    </source>
</evidence>
<proteinExistence type="predicted"/>
<comment type="caution">
    <text evidence="3">The sequence shown here is derived from an EMBL/GenBank/DDBJ whole genome shotgun (WGS) entry which is preliminary data.</text>
</comment>
<feature type="compositionally biased region" description="Polar residues" evidence="2">
    <location>
        <begin position="294"/>
        <end position="306"/>
    </location>
</feature>